<keyword evidence="1" id="KW-0175">Coiled coil</keyword>
<protein>
    <submittedName>
        <fullName evidence="2">Uncharacterized protein</fullName>
    </submittedName>
</protein>
<accession>A0A1E5GAB0</accession>
<evidence type="ECO:0000256" key="1">
    <source>
        <dbReference type="SAM" id="Coils"/>
    </source>
</evidence>
<dbReference type="OrthoDB" id="1550809at2"/>
<reference evidence="3" key="1">
    <citation type="submission" date="2016-09" db="EMBL/GenBank/DDBJ databases">
        <authorList>
            <person name="Gulvik C.A."/>
        </authorList>
    </citation>
    <scope>NUCLEOTIDE SEQUENCE [LARGE SCALE GENOMIC DNA]</scope>
    <source>
        <strain evidence="3">DSM 23328</strain>
    </source>
</reference>
<organism evidence="2 3">
    <name type="scientific">Enterococcus ureasiticus</name>
    <dbReference type="NCBI Taxonomy" id="903984"/>
    <lineage>
        <taxon>Bacteria</taxon>
        <taxon>Bacillati</taxon>
        <taxon>Bacillota</taxon>
        <taxon>Bacilli</taxon>
        <taxon>Lactobacillales</taxon>
        <taxon>Enterococcaceae</taxon>
        <taxon>Enterococcus</taxon>
    </lineage>
</organism>
<comment type="caution">
    <text evidence="2">The sequence shown here is derived from an EMBL/GenBank/DDBJ whole genome shotgun (WGS) entry which is preliminary data.</text>
</comment>
<proteinExistence type="predicted"/>
<name>A0A1E5GAB0_9ENTE</name>
<dbReference type="RefSeq" id="WP_069647269.1">
    <property type="nucleotide sequence ID" value="NZ_MIJZ01000016.1"/>
</dbReference>
<dbReference type="AlphaFoldDB" id="A0A1E5GAB0"/>
<gene>
    <name evidence="2" type="ORF">BCR21_14690</name>
</gene>
<dbReference type="EMBL" id="MIJZ01000016">
    <property type="protein sequence ID" value="OEG09591.1"/>
    <property type="molecule type" value="Genomic_DNA"/>
</dbReference>
<dbReference type="STRING" id="903984.BCR21_14690"/>
<evidence type="ECO:0000313" key="3">
    <source>
        <dbReference type="Proteomes" id="UP000094068"/>
    </source>
</evidence>
<keyword evidence="3" id="KW-1185">Reference proteome</keyword>
<evidence type="ECO:0000313" key="2">
    <source>
        <dbReference type="EMBL" id="OEG09591.1"/>
    </source>
</evidence>
<sequence length="496" mass="57537">MRLTQLDLEYNGIKKKFKLENTTLIHSTKNSAGKSTLLRLIFYSMGYNIPKTKRLPFKKVKTRLFLQTSTGLTTVERFNDVITLIYDDGSLLEYLLPNDEDLVISTIWNSKNENVIKSILGSIYMDQEKGWTLLNRGTVIGSIKFKIEDLLEGVSDRDLSSQKTELENINTEIKKYSQILNIIEYKNHLSQLSDDSIFSSDYITKLENKLQIKKIKSNELKSKIDDLEDSLKENKQFINYIEKMDLVVKDKKSGIEIPVKEDTIIHFNDNQKYINARVSILKREQSFVEKDIREILLEIQKSDNLFSLQSEIDKADRLISQVNIPYEQLDQILTSLKKKKKYLTDEIKEKLSANNEALNNLHLNIINYASKLGVDQYINQSKNYIFTSDLQSLSGAILHKIVFSFKMAYIIELQKYLGYKLPIVLDSPSGREVDQQNVEETFDILNDDFKENQIIVASIYEYSNFEPSGKIELIDKIFSEEIVILDELEIEIDHLK</sequence>
<dbReference type="Proteomes" id="UP000094068">
    <property type="component" value="Unassembled WGS sequence"/>
</dbReference>
<feature type="coiled-coil region" evidence="1">
    <location>
        <begin position="203"/>
        <end position="230"/>
    </location>
</feature>